<reference evidence="2 3" key="1">
    <citation type="submission" date="2012-11" db="EMBL/GenBank/DDBJ databases">
        <authorList>
            <person name="Huguet-Tapia J.C."/>
            <person name="Durkin A.S."/>
            <person name="Pettis G.S."/>
            <person name="Badger J.H."/>
        </authorList>
    </citation>
    <scope>NUCLEOTIDE SEQUENCE [LARGE SCALE GENOMIC DNA]</scope>
    <source>
        <strain evidence="2 3">91-03</strain>
    </source>
</reference>
<dbReference type="AlphaFoldDB" id="L1KUE6"/>
<dbReference type="EMBL" id="AEJC01000399">
    <property type="protein sequence ID" value="EKX64018.1"/>
    <property type="molecule type" value="Genomic_DNA"/>
</dbReference>
<comment type="caution">
    <text evidence="2">The sequence shown here is derived from an EMBL/GenBank/DDBJ whole genome shotgun (WGS) entry which is preliminary data.</text>
</comment>
<proteinExistence type="predicted"/>
<organism evidence="2 3">
    <name type="scientific">Streptomyces ipomoeae 91-03</name>
    <dbReference type="NCBI Taxonomy" id="698759"/>
    <lineage>
        <taxon>Bacteria</taxon>
        <taxon>Bacillati</taxon>
        <taxon>Actinomycetota</taxon>
        <taxon>Actinomycetes</taxon>
        <taxon>Kitasatosporales</taxon>
        <taxon>Streptomycetaceae</taxon>
        <taxon>Streptomyces</taxon>
    </lineage>
</organism>
<dbReference type="Proteomes" id="UP000010411">
    <property type="component" value="Unassembled WGS sequence"/>
</dbReference>
<protein>
    <submittedName>
        <fullName evidence="2">Uncharacterized protein</fullName>
    </submittedName>
</protein>
<sequence>MPTDTGSVHRRTRGVKNTDGNGWRRLRGAHARATADPRS</sequence>
<evidence type="ECO:0000313" key="3">
    <source>
        <dbReference type="Proteomes" id="UP000010411"/>
    </source>
</evidence>
<name>L1KUE6_9ACTN</name>
<evidence type="ECO:0000256" key="1">
    <source>
        <dbReference type="SAM" id="MobiDB-lite"/>
    </source>
</evidence>
<feature type="region of interest" description="Disordered" evidence="1">
    <location>
        <begin position="1"/>
        <end position="39"/>
    </location>
</feature>
<accession>L1KUE6</accession>
<evidence type="ECO:0000313" key="2">
    <source>
        <dbReference type="EMBL" id="EKX64018.1"/>
    </source>
</evidence>
<keyword evidence="3" id="KW-1185">Reference proteome</keyword>
<gene>
    <name evidence="2" type="ORF">STRIP9103_01382</name>
</gene>